<evidence type="ECO:0000256" key="2">
    <source>
        <dbReference type="SAM" id="Phobius"/>
    </source>
</evidence>
<reference evidence="3 4" key="1">
    <citation type="submission" date="2015-01" db="EMBL/GenBank/DDBJ databases">
        <title>The Genome Sequence of Exophiala oligosperma CBS72588.</title>
        <authorList>
            <consortium name="The Broad Institute Genomics Platform"/>
            <person name="Cuomo C."/>
            <person name="de Hoog S."/>
            <person name="Gorbushina A."/>
            <person name="Stielow B."/>
            <person name="Teixiera M."/>
            <person name="Abouelleil A."/>
            <person name="Chapman S.B."/>
            <person name="Priest M."/>
            <person name="Young S.K."/>
            <person name="Wortman J."/>
            <person name="Nusbaum C."/>
            <person name="Birren B."/>
        </authorList>
    </citation>
    <scope>NUCLEOTIDE SEQUENCE [LARGE SCALE GENOMIC DNA]</scope>
    <source>
        <strain evidence="3 4">CBS 72588</strain>
    </source>
</reference>
<organism evidence="3 4">
    <name type="scientific">Exophiala oligosperma</name>
    <dbReference type="NCBI Taxonomy" id="215243"/>
    <lineage>
        <taxon>Eukaryota</taxon>
        <taxon>Fungi</taxon>
        <taxon>Dikarya</taxon>
        <taxon>Ascomycota</taxon>
        <taxon>Pezizomycotina</taxon>
        <taxon>Eurotiomycetes</taxon>
        <taxon>Chaetothyriomycetidae</taxon>
        <taxon>Chaetothyriales</taxon>
        <taxon>Herpotrichiellaceae</taxon>
        <taxon>Exophiala</taxon>
    </lineage>
</organism>
<feature type="transmembrane region" description="Helical" evidence="2">
    <location>
        <begin position="44"/>
        <end position="66"/>
    </location>
</feature>
<gene>
    <name evidence="3" type="ORF">PV06_11234</name>
</gene>
<keyword evidence="2" id="KW-0472">Membrane</keyword>
<evidence type="ECO:0000313" key="3">
    <source>
        <dbReference type="EMBL" id="KIW36523.1"/>
    </source>
</evidence>
<name>A0A0D2CZW1_9EURO</name>
<keyword evidence="2" id="KW-0812">Transmembrane</keyword>
<dbReference type="GeneID" id="27363308"/>
<dbReference type="AlphaFoldDB" id="A0A0D2CZW1"/>
<sequence>MDKQVTSFPLLINLIRLAALPSYLSLSLTKARTEAVHLAKSLMGVSTVVTLNVPFHILSSFLILGLHSERYQPLYNRLSQLCLKPDFKKFEAILRFGKTIRPLVPRSNSHQTTSPIQLSTSKPLSKRGRHEPSQLLADAFEEIMAECDTPESPQDADSSDSPNSSIVSDSSLTSDSLAADSSIVATVHNVADPDTRARSPAGLPSLDSEVVGLSFDRL</sequence>
<feature type="compositionally biased region" description="Polar residues" evidence="1">
    <location>
        <begin position="106"/>
        <end position="123"/>
    </location>
</feature>
<evidence type="ECO:0000256" key="1">
    <source>
        <dbReference type="SAM" id="MobiDB-lite"/>
    </source>
</evidence>
<evidence type="ECO:0000313" key="4">
    <source>
        <dbReference type="Proteomes" id="UP000053342"/>
    </source>
</evidence>
<feature type="region of interest" description="Disordered" evidence="1">
    <location>
        <begin position="104"/>
        <end position="131"/>
    </location>
</feature>
<dbReference type="HOGENOM" id="CLU_1266899_0_0_1"/>
<feature type="transmembrane region" description="Helical" evidence="2">
    <location>
        <begin position="7"/>
        <end position="24"/>
    </location>
</feature>
<dbReference type="RefSeq" id="XP_016256739.1">
    <property type="nucleotide sequence ID" value="XM_016412875.1"/>
</dbReference>
<dbReference type="EMBL" id="KN847354">
    <property type="protein sequence ID" value="KIW36523.1"/>
    <property type="molecule type" value="Genomic_DNA"/>
</dbReference>
<dbReference type="Proteomes" id="UP000053342">
    <property type="component" value="Unassembled WGS sequence"/>
</dbReference>
<dbReference type="VEuPathDB" id="FungiDB:PV06_11234"/>
<keyword evidence="2" id="KW-1133">Transmembrane helix</keyword>
<accession>A0A0D2CZW1</accession>
<keyword evidence="4" id="KW-1185">Reference proteome</keyword>
<feature type="compositionally biased region" description="Low complexity" evidence="1">
    <location>
        <begin position="150"/>
        <end position="173"/>
    </location>
</feature>
<protein>
    <submittedName>
        <fullName evidence="3">Uncharacterized protein</fullName>
    </submittedName>
</protein>
<feature type="region of interest" description="Disordered" evidence="1">
    <location>
        <begin position="187"/>
        <end position="218"/>
    </location>
</feature>
<proteinExistence type="predicted"/>
<feature type="region of interest" description="Disordered" evidence="1">
    <location>
        <begin position="147"/>
        <end position="173"/>
    </location>
</feature>